<dbReference type="AlphaFoldDB" id="A0A1G8BVW9"/>
<name>A0A1G8BVW9_9BACI</name>
<feature type="transmembrane region" description="Helical" evidence="1">
    <location>
        <begin position="12"/>
        <end position="32"/>
    </location>
</feature>
<organism evidence="2 3">
    <name type="scientific">Alteribacillus bidgolensis</name>
    <dbReference type="NCBI Taxonomy" id="930129"/>
    <lineage>
        <taxon>Bacteria</taxon>
        <taxon>Bacillati</taxon>
        <taxon>Bacillota</taxon>
        <taxon>Bacilli</taxon>
        <taxon>Bacillales</taxon>
        <taxon>Bacillaceae</taxon>
        <taxon>Alteribacillus</taxon>
    </lineage>
</organism>
<gene>
    <name evidence="2" type="ORF">SAMN05216352_101100</name>
</gene>
<keyword evidence="1" id="KW-0812">Transmembrane</keyword>
<dbReference type="Pfam" id="PF14004">
    <property type="entry name" value="DUF4227"/>
    <property type="match status" value="1"/>
</dbReference>
<evidence type="ECO:0000313" key="3">
    <source>
        <dbReference type="Proteomes" id="UP000199017"/>
    </source>
</evidence>
<sequence length="61" mass="7370">MEKWMSYGVETIKIFVIFIVCLLAFYYGILWLSDSYEADERLNKPEKNYEEVKINSKISFY</sequence>
<keyword evidence="1" id="KW-1133">Transmembrane helix</keyword>
<dbReference type="OrthoDB" id="2691647at2"/>
<dbReference type="STRING" id="930129.SAMN05216352_101100"/>
<reference evidence="2 3" key="1">
    <citation type="submission" date="2016-10" db="EMBL/GenBank/DDBJ databases">
        <authorList>
            <person name="de Groot N.N."/>
        </authorList>
    </citation>
    <scope>NUCLEOTIDE SEQUENCE [LARGE SCALE GENOMIC DNA]</scope>
    <source>
        <strain evidence="3">P4B,CCM 7963,CECT 7998,DSM 25260,IBRC-M 10614,KCTC 13821</strain>
    </source>
</reference>
<evidence type="ECO:0000256" key="1">
    <source>
        <dbReference type="SAM" id="Phobius"/>
    </source>
</evidence>
<proteinExistence type="predicted"/>
<dbReference type="RefSeq" id="WP_091579412.1">
    <property type="nucleotide sequence ID" value="NZ_FNDU01000001.1"/>
</dbReference>
<keyword evidence="3" id="KW-1185">Reference proteome</keyword>
<dbReference type="InterPro" id="IPR025321">
    <property type="entry name" value="DUF4227"/>
</dbReference>
<dbReference type="Proteomes" id="UP000199017">
    <property type="component" value="Unassembled WGS sequence"/>
</dbReference>
<protein>
    <submittedName>
        <fullName evidence="2">Uncharacterized protein</fullName>
    </submittedName>
</protein>
<evidence type="ECO:0000313" key="2">
    <source>
        <dbReference type="EMBL" id="SDH37274.1"/>
    </source>
</evidence>
<accession>A0A1G8BVW9</accession>
<dbReference type="EMBL" id="FNDU01000001">
    <property type="protein sequence ID" value="SDH37274.1"/>
    <property type="molecule type" value="Genomic_DNA"/>
</dbReference>
<keyword evidence="1" id="KW-0472">Membrane</keyword>